<dbReference type="EMBL" id="JARIHO010000001">
    <property type="protein sequence ID" value="KAJ7369037.1"/>
    <property type="molecule type" value="Genomic_DNA"/>
</dbReference>
<sequence>MVAAGAPLAFLLSVEPSNGKPTPGKYTIRLSLKTDDVERPIGEPVSLRLSVDPRKLDFAVFLFPGKNDVLPAGCLYSLRVWLRANGVDHRLFGEDELWLGADPDFGTVENASFACLRPGGATALGVPDAQVYDAIVGRARVQFVIRWQPLGDRYYRYTMEYTAGGVGNILMDDLRLRVEGDPRRVAFLVYTVPVRSVPAGASHRLRVWLKTRRDGPGAGALDDSYVYQRVWKSDAFKIGARLDFEVLGPRIIMGSPAGSPQTVVMEAAARSPVGYQRDTKSPIV</sequence>
<comment type="caution">
    <text evidence="1">The sequence shown here is derived from an EMBL/GenBank/DDBJ whole genome shotgun (WGS) entry which is preliminary data.</text>
</comment>
<evidence type="ECO:0000313" key="2">
    <source>
        <dbReference type="Proteomes" id="UP001218218"/>
    </source>
</evidence>
<keyword evidence="2" id="KW-1185">Reference proteome</keyword>
<protein>
    <submittedName>
        <fullName evidence="1">Uncharacterized protein</fullName>
    </submittedName>
</protein>
<evidence type="ECO:0000313" key="1">
    <source>
        <dbReference type="EMBL" id="KAJ7369037.1"/>
    </source>
</evidence>
<accession>A0AAD7F4Y2</accession>
<reference evidence="1" key="1">
    <citation type="submission" date="2023-03" db="EMBL/GenBank/DDBJ databases">
        <title>Massive genome expansion in bonnet fungi (Mycena s.s.) driven by repeated elements and novel gene families across ecological guilds.</title>
        <authorList>
            <consortium name="Lawrence Berkeley National Laboratory"/>
            <person name="Harder C.B."/>
            <person name="Miyauchi S."/>
            <person name="Viragh M."/>
            <person name="Kuo A."/>
            <person name="Thoen E."/>
            <person name="Andreopoulos B."/>
            <person name="Lu D."/>
            <person name="Skrede I."/>
            <person name="Drula E."/>
            <person name="Henrissat B."/>
            <person name="Morin E."/>
            <person name="Kohler A."/>
            <person name="Barry K."/>
            <person name="LaButti K."/>
            <person name="Morin E."/>
            <person name="Salamov A."/>
            <person name="Lipzen A."/>
            <person name="Mereny Z."/>
            <person name="Hegedus B."/>
            <person name="Baldrian P."/>
            <person name="Stursova M."/>
            <person name="Weitz H."/>
            <person name="Taylor A."/>
            <person name="Grigoriev I.V."/>
            <person name="Nagy L.G."/>
            <person name="Martin F."/>
            <person name="Kauserud H."/>
        </authorList>
    </citation>
    <scope>NUCLEOTIDE SEQUENCE</scope>
    <source>
        <strain evidence="1">CBHHK002</strain>
    </source>
</reference>
<gene>
    <name evidence="1" type="ORF">DFH08DRAFT_983784</name>
</gene>
<dbReference type="Proteomes" id="UP001218218">
    <property type="component" value="Unassembled WGS sequence"/>
</dbReference>
<dbReference type="AlphaFoldDB" id="A0AAD7F4Y2"/>
<organism evidence="1 2">
    <name type="scientific">Mycena albidolilacea</name>
    <dbReference type="NCBI Taxonomy" id="1033008"/>
    <lineage>
        <taxon>Eukaryota</taxon>
        <taxon>Fungi</taxon>
        <taxon>Dikarya</taxon>
        <taxon>Basidiomycota</taxon>
        <taxon>Agaricomycotina</taxon>
        <taxon>Agaricomycetes</taxon>
        <taxon>Agaricomycetidae</taxon>
        <taxon>Agaricales</taxon>
        <taxon>Marasmiineae</taxon>
        <taxon>Mycenaceae</taxon>
        <taxon>Mycena</taxon>
    </lineage>
</organism>
<name>A0AAD7F4Y2_9AGAR</name>
<proteinExistence type="predicted"/>